<accession>A0A024UHN7</accession>
<dbReference type="PANTHER" id="PTHR31827:SF1">
    <property type="entry name" value="EMB|CAB89363.1"/>
    <property type="match status" value="1"/>
</dbReference>
<reference evidence="2" key="1">
    <citation type="submission" date="2013-12" db="EMBL/GenBank/DDBJ databases">
        <title>The Genome Sequence of Aphanomyces invadans NJM9701.</title>
        <authorList>
            <consortium name="The Broad Institute Genomics Platform"/>
            <person name="Russ C."/>
            <person name="Tyler B."/>
            <person name="van West P."/>
            <person name="Dieguez-Uribeondo J."/>
            <person name="Young S.K."/>
            <person name="Zeng Q."/>
            <person name="Gargeya S."/>
            <person name="Fitzgerald M."/>
            <person name="Abouelleil A."/>
            <person name="Alvarado L."/>
            <person name="Chapman S.B."/>
            <person name="Gainer-Dewar J."/>
            <person name="Goldberg J."/>
            <person name="Griggs A."/>
            <person name="Gujja S."/>
            <person name="Hansen M."/>
            <person name="Howarth C."/>
            <person name="Imamovic A."/>
            <person name="Ireland A."/>
            <person name="Larimer J."/>
            <person name="McCowan C."/>
            <person name="Murphy C."/>
            <person name="Pearson M."/>
            <person name="Poon T.W."/>
            <person name="Priest M."/>
            <person name="Roberts A."/>
            <person name="Saif S."/>
            <person name="Shea T."/>
            <person name="Sykes S."/>
            <person name="Wortman J."/>
            <person name="Nusbaum C."/>
            <person name="Birren B."/>
        </authorList>
    </citation>
    <scope>NUCLEOTIDE SEQUENCE [LARGE SCALE GENOMIC DNA]</scope>
    <source>
        <strain evidence="2">NJM9701</strain>
    </source>
</reference>
<dbReference type="STRING" id="157072.A0A024UHN7"/>
<sequence length="363" mass="39165">MTPSATTRVLPAFGPSKVCAFKGCDRRAPPDSDRCAGHRTRKQCRIAGCANVVYARQLCVRHGGKKQCQFPGGCQATAQGGDLCPAHGGEIIKRFCRIDGCDRQAHAKRLCVHHGGGRLCQYTGCPHHARAGGFCHKHKCTSPSDDDLGPALYLPSSGASSPSSPVSVDSNAVLSSTIEHESADPTILDRPNADLSSMHQSSQVLPAALTSSPAYSEWWALTQSILMLQYPWLKQHDGLTIPRTPPPVDPLVFVQLTQAVLMTPAIRAFLEQRFPASRLTETTAQQLDHDIGSLASLFADVPSEAPQPITPPSLENTRDRPFKRRSSSSSTLSQILDDLPLPPSSPVSNDSFYKEQTICANPP</sequence>
<dbReference type="RefSeq" id="XP_008865586.1">
    <property type="nucleotide sequence ID" value="XM_008867364.1"/>
</dbReference>
<organism evidence="2">
    <name type="scientific">Aphanomyces invadans</name>
    <dbReference type="NCBI Taxonomy" id="157072"/>
    <lineage>
        <taxon>Eukaryota</taxon>
        <taxon>Sar</taxon>
        <taxon>Stramenopiles</taxon>
        <taxon>Oomycota</taxon>
        <taxon>Saprolegniomycetes</taxon>
        <taxon>Saprolegniales</taxon>
        <taxon>Verrucalvaceae</taxon>
        <taxon>Aphanomyces</taxon>
    </lineage>
</organism>
<dbReference type="GeneID" id="20080540"/>
<dbReference type="eggNOG" id="ENOG502QTGB">
    <property type="taxonomic scope" value="Eukaryota"/>
</dbReference>
<evidence type="ECO:0000256" key="1">
    <source>
        <dbReference type="SAM" id="MobiDB-lite"/>
    </source>
</evidence>
<dbReference type="OrthoDB" id="73726at2759"/>
<dbReference type="AlphaFoldDB" id="A0A024UHN7"/>
<gene>
    <name evidence="2" type="ORF">H310_03490</name>
</gene>
<proteinExistence type="predicted"/>
<evidence type="ECO:0000313" key="2">
    <source>
        <dbReference type="EMBL" id="ETW05809.1"/>
    </source>
</evidence>
<name>A0A024UHN7_9STRA</name>
<dbReference type="VEuPathDB" id="FungiDB:H310_03490"/>
<protein>
    <submittedName>
        <fullName evidence="2">Uncharacterized protein</fullName>
    </submittedName>
</protein>
<dbReference type="PANTHER" id="PTHR31827">
    <property type="entry name" value="EMB|CAB89363.1"/>
    <property type="match status" value="1"/>
</dbReference>
<dbReference type="EMBL" id="KI913956">
    <property type="protein sequence ID" value="ETW05809.1"/>
    <property type="molecule type" value="Genomic_DNA"/>
</dbReference>
<feature type="region of interest" description="Disordered" evidence="1">
    <location>
        <begin position="302"/>
        <end position="363"/>
    </location>
</feature>